<reference evidence="1 2" key="1">
    <citation type="submission" date="2014-02" db="EMBL/GenBank/DDBJ databases">
        <title>The small core and large imbalanced accessory genome model reveals a collaborative survival strategy of Sorangium cellulosum strains in nature.</title>
        <authorList>
            <person name="Han K."/>
            <person name="Peng R."/>
            <person name="Blom J."/>
            <person name="Li Y.-Z."/>
        </authorList>
    </citation>
    <scope>NUCLEOTIDE SEQUENCE [LARGE SCALE GENOMIC DNA]</scope>
    <source>
        <strain evidence="1 2">So0157-25</strain>
    </source>
</reference>
<dbReference type="SUPFAM" id="SSF48613">
    <property type="entry name" value="Heme oxygenase-like"/>
    <property type="match status" value="1"/>
</dbReference>
<dbReference type="AlphaFoldDB" id="A0A150PV16"/>
<protein>
    <recommendedName>
        <fullName evidence="3">TenA family transcriptional regulator</fullName>
    </recommendedName>
</protein>
<dbReference type="Proteomes" id="UP000075420">
    <property type="component" value="Unassembled WGS sequence"/>
</dbReference>
<dbReference type="InterPro" id="IPR016084">
    <property type="entry name" value="Haem_Oase-like_multi-hlx"/>
</dbReference>
<sequence length="248" mass="27973">MLSPRSQRHKEVKDSLKATPHPVWVEDMIESLADQWKAAVYTPPIARTMTEPVDQETWGLMIREFFCVVEAFPKYMGLSLAKTTYGQTPRDFLVRDWLIGNIRVEALHVRWYLDWAAGHGISASEITSHRPTTEVASLFDWLWSVSYRGSLAEAVGAVNYAIEGVTGEWSRVVLPAFTKLYGEGSKSLTWLAAHANYDDAHPREALEIVKLATTSAEEIRRVNSSIARSLELFERAFKACSNAPRSRS</sequence>
<evidence type="ECO:0000313" key="1">
    <source>
        <dbReference type="EMBL" id="KYF59565.1"/>
    </source>
</evidence>
<name>A0A150PV16_SORCE</name>
<dbReference type="Pfam" id="PF14518">
    <property type="entry name" value="Haem_oxygenas_2"/>
    <property type="match status" value="1"/>
</dbReference>
<organism evidence="1 2">
    <name type="scientific">Sorangium cellulosum</name>
    <name type="common">Polyangium cellulosum</name>
    <dbReference type="NCBI Taxonomy" id="56"/>
    <lineage>
        <taxon>Bacteria</taxon>
        <taxon>Pseudomonadati</taxon>
        <taxon>Myxococcota</taxon>
        <taxon>Polyangia</taxon>
        <taxon>Polyangiales</taxon>
        <taxon>Polyangiaceae</taxon>
        <taxon>Sorangium</taxon>
    </lineage>
</organism>
<accession>A0A150PV16</accession>
<proteinExistence type="predicted"/>
<dbReference type="EMBL" id="JELY01000390">
    <property type="protein sequence ID" value="KYF59565.1"/>
    <property type="molecule type" value="Genomic_DNA"/>
</dbReference>
<evidence type="ECO:0000313" key="2">
    <source>
        <dbReference type="Proteomes" id="UP000075420"/>
    </source>
</evidence>
<gene>
    <name evidence="1" type="ORF">BE08_41735</name>
</gene>
<evidence type="ECO:0008006" key="3">
    <source>
        <dbReference type="Google" id="ProtNLM"/>
    </source>
</evidence>
<dbReference type="Gene3D" id="1.20.910.10">
    <property type="entry name" value="Heme oxygenase-like"/>
    <property type="match status" value="1"/>
</dbReference>
<comment type="caution">
    <text evidence="1">The sequence shown here is derived from an EMBL/GenBank/DDBJ whole genome shotgun (WGS) entry which is preliminary data.</text>
</comment>